<protein>
    <recommendedName>
        <fullName evidence="2">Type II secretion system protein H</fullName>
    </recommendedName>
    <alternativeName>
        <fullName evidence="10">General secretion pathway protein H</fullName>
    </alternativeName>
</protein>
<accession>A0A8J7FKA5</accession>
<name>A0A8J7FKA5_9NEIS</name>
<dbReference type="PROSITE" id="PS00409">
    <property type="entry name" value="PROKAR_NTER_METHYL"/>
    <property type="match status" value="1"/>
</dbReference>
<dbReference type="InterPro" id="IPR045584">
    <property type="entry name" value="Pilin-like"/>
</dbReference>
<evidence type="ECO:0000256" key="1">
    <source>
        <dbReference type="ARBA" id="ARBA00004377"/>
    </source>
</evidence>
<evidence type="ECO:0000256" key="6">
    <source>
        <dbReference type="ARBA" id="ARBA00022692"/>
    </source>
</evidence>
<evidence type="ECO:0000259" key="11">
    <source>
        <dbReference type="Pfam" id="PF12019"/>
    </source>
</evidence>
<dbReference type="AlphaFoldDB" id="A0A8J7FKA5"/>
<keyword evidence="5" id="KW-0997">Cell inner membrane</keyword>
<dbReference type="RefSeq" id="WP_194117335.1">
    <property type="nucleotide sequence ID" value="NZ_JADFUA010000013.1"/>
</dbReference>
<proteinExistence type="inferred from homology"/>
<dbReference type="GO" id="GO:0005886">
    <property type="term" value="C:plasma membrane"/>
    <property type="evidence" value="ECO:0007669"/>
    <property type="project" value="UniProtKB-SubCell"/>
</dbReference>
<dbReference type="Gene3D" id="3.30.700.10">
    <property type="entry name" value="Glycoprotein, Type 4 Pilin"/>
    <property type="match status" value="1"/>
</dbReference>
<keyword evidence="6" id="KW-0812">Transmembrane</keyword>
<dbReference type="EMBL" id="JADFUA010000013">
    <property type="protein sequence ID" value="MBE9610788.1"/>
    <property type="molecule type" value="Genomic_DNA"/>
</dbReference>
<organism evidence="12 13">
    <name type="scientific">Chitinilyticum piscinae</name>
    <dbReference type="NCBI Taxonomy" id="2866724"/>
    <lineage>
        <taxon>Bacteria</taxon>
        <taxon>Pseudomonadati</taxon>
        <taxon>Pseudomonadota</taxon>
        <taxon>Betaproteobacteria</taxon>
        <taxon>Neisseriales</taxon>
        <taxon>Chitinibacteraceae</taxon>
        <taxon>Chitinilyticum</taxon>
    </lineage>
</organism>
<keyword evidence="8" id="KW-0472">Membrane</keyword>
<evidence type="ECO:0000256" key="2">
    <source>
        <dbReference type="ARBA" id="ARBA00021549"/>
    </source>
</evidence>
<dbReference type="SUPFAM" id="SSF54523">
    <property type="entry name" value="Pili subunits"/>
    <property type="match status" value="1"/>
</dbReference>
<comment type="subcellular location">
    <subcellularLocation>
        <location evidence="1">Cell inner membrane</location>
        <topology evidence="1">Single-pass membrane protein</topology>
    </subcellularLocation>
</comment>
<evidence type="ECO:0000256" key="7">
    <source>
        <dbReference type="ARBA" id="ARBA00022989"/>
    </source>
</evidence>
<sequence length="183" mass="19007">MRQSGFTLIEMMVTVAVLGIALAIAVPNLSDFIARTHLKGVADNLAQDLVYARSEAARQNKTVQLSMSDGASSCYGLTTNNTTDCTCTITDAATSGYCELRQAGSFPSGITLTRANGAFSNLQFDSARGLPVTSSNATLTGNQEVTVTGKSGRKLVVKMSVLGSVCIYSPSGSSKVGGYPDAC</sequence>
<gene>
    <name evidence="12" type="ORF">INR99_15720</name>
</gene>
<dbReference type="GO" id="GO:0015627">
    <property type="term" value="C:type II protein secretion system complex"/>
    <property type="evidence" value="ECO:0007669"/>
    <property type="project" value="InterPro"/>
</dbReference>
<evidence type="ECO:0000256" key="3">
    <source>
        <dbReference type="ARBA" id="ARBA00022475"/>
    </source>
</evidence>
<keyword evidence="7" id="KW-1133">Transmembrane helix</keyword>
<evidence type="ECO:0000256" key="8">
    <source>
        <dbReference type="ARBA" id="ARBA00023136"/>
    </source>
</evidence>
<evidence type="ECO:0000256" key="4">
    <source>
        <dbReference type="ARBA" id="ARBA00022481"/>
    </source>
</evidence>
<evidence type="ECO:0000256" key="9">
    <source>
        <dbReference type="ARBA" id="ARBA00025772"/>
    </source>
</evidence>
<dbReference type="GO" id="GO:0015628">
    <property type="term" value="P:protein secretion by the type II secretion system"/>
    <property type="evidence" value="ECO:0007669"/>
    <property type="project" value="InterPro"/>
</dbReference>
<feature type="domain" description="General secretion pathway GspH" evidence="11">
    <location>
        <begin position="42"/>
        <end position="160"/>
    </location>
</feature>
<evidence type="ECO:0000256" key="5">
    <source>
        <dbReference type="ARBA" id="ARBA00022519"/>
    </source>
</evidence>
<keyword evidence="3" id="KW-1003">Cell membrane</keyword>
<reference evidence="12 13" key="1">
    <citation type="submission" date="2020-10" db="EMBL/GenBank/DDBJ databases">
        <title>The genome sequence of Chitinilyticum litopenaei 4Y14.</title>
        <authorList>
            <person name="Liu Y."/>
        </authorList>
    </citation>
    <scope>NUCLEOTIDE SEQUENCE [LARGE SCALE GENOMIC DNA]</scope>
    <source>
        <strain evidence="12 13">4Y14</strain>
    </source>
</reference>
<dbReference type="InterPro" id="IPR022346">
    <property type="entry name" value="T2SS_GspH"/>
</dbReference>
<dbReference type="Pfam" id="PF07963">
    <property type="entry name" value="N_methyl"/>
    <property type="match status" value="1"/>
</dbReference>
<dbReference type="InterPro" id="IPR012902">
    <property type="entry name" value="N_methyl_site"/>
</dbReference>
<keyword evidence="13" id="KW-1185">Reference proteome</keyword>
<dbReference type="NCBIfam" id="TIGR02532">
    <property type="entry name" value="IV_pilin_GFxxxE"/>
    <property type="match status" value="1"/>
</dbReference>
<evidence type="ECO:0000313" key="13">
    <source>
        <dbReference type="Proteomes" id="UP000604481"/>
    </source>
</evidence>
<comment type="caution">
    <text evidence="12">The sequence shown here is derived from an EMBL/GenBank/DDBJ whole genome shotgun (WGS) entry which is preliminary data.</text>
</comment>
<keyword evidence="4" id="KW-0488">Methylation</keyword>
<evidence type="ECO:0000256" key="10">
    <source>
        <dbReference type="ARBA" id="ARBA00030775"/>
    </source>
</evidence>
<dbReference type="Proteomes" id="UP000604481">
    <property type="component" value="Unassembled WGS sequence"/>
</dbReference>
<dbReference type="Pfam" id="PF12019">
    <property type="entry name" value="GspH"/>
    <property type="match status" value="1"/>
</dbReference>
<evidence type="ECO:0000313" key="12">
    <source>
        <dbReference type="EMBL" id="MBE9610788.1"/>
    </source>
</evidence>
<comment type="similarity">
    <text evidence="9">Belongs to the GSP H family.</text>
</comment>